<dbReference type="Proteomes" id="UP000828390">
    <property type="component" value="Unassembled WGS sequence"/>
</dbReference>
<sequence>MDIKESFNPNDLCQNVQISNLMVACFLHENVHKMIKLSSQLLVLVRQDHVNLSAVFLN</sequence>
<gene>
    <name evidence="1" type="ORF">DPMN_194517</name>
</gene>
<proteinExistence type="predicted"/>
<keyword evidence="2" id="KW-1185">Reference proteome</keyword>
<protein>
    <submittedName>
        <fullName evidence="1">Uncharacterized protein</fullName>
    </submittedName>
</protein>
<name>A0A9D3Y6N5_DREPO</name>
<reference evidence="1" key="2">
    <citation type="submission" date="2020-11" db="EMBL/GenBank/DDBJ databases">
        <authorList>
            <person name="McCartney M.A."/>
            <person name="Auch B."/>
            <person name="Kono T."/>
            <person name="Mallez S."/>
            <person name="Becker A."/>
            <person name="Gohl D.M."/>
            <person name="Silverstein K.A.T."/>
            <person name="Koren S."/>
            <person name="Bechman K.B."/>
            <person name="Herman A."/>
            <person name="Abrahante J.E."/>
            <person name="Garbe J."/>
        </authorList>
    </citation>
    <scope>NUCLEOTIDE SEQUENCE</scope>
    <source>
        <strain evidence="1">Duluth1</strain>
        <tissue evidence="1">Whole animal</tissue>
    </source>
</reference>
<accession>A0A9D3Y6N5</accession>
<organism evidence="1 2">
    <name type="scientific">Dreissena polymorpha</name>
    <name type="common">Zebra mussel</name>
    <name type="synonym">Mytilus polymorpha</name>
    <dbReference type="NCBI Taxonomy" id="45954"/>
    <lineage>
        <taxon>Eukaryota</taxon>
        <taxon>Metazoa</taxon>
        <taxon>Spiralia</taxon>
        <taxon>Lophotrochozoa</taxon>
        <taxon>Mollusca</taxon>
        <taxon>Bivalvia</taxon>
        <taxon>Autobranchia</taxon>
        <taxon>Heteroconchia</taxon>
        <taxon>Euheterodonta</taxon>
        <taxon>Imparidentia</taxon>
        <taxon>Neoheterodontei</taxon>
        <taxon>Myida</taxon>
        <taxon>Dreissenoidea</taxon>
        <taxon>Dreissenidae</taxon>
        <taxon>Dreissena</taxon>
    </lineage>
</organism>
<comment type="caution">
    <text evidence="1">The sequence shown here is derived from an EMBL/GenBank/DDBJ whole genome shotgun (WGS) entry which is preliminary data.</text>
</comment>
<dbReference type="PROSITE" id="PS51257">
    <property type="entry name" value="PROKAR_LIPOPROTEIN"/>
    <property type="match status" value="1"/>
</dbReference>
<reference evidence="1" key="1">
    <citation type="journal article" date="2019" name="bioRxiv">
        <title>The Genome of the Zebra Mussel, Dreissena polymorpha: A Resource for Invasive Species Research.</title>
        <authorList>
            <person name="McCartney M.A."/>
            <person name="Auch B."/>
            <person name="Kono T."/>
            <person name="Mallez S."/>
            <person name="Zhang Y."/>
            <person name="Obille A."/>
            <person name="Becker A."/>
            <person name="Abrahante J.E."/>
            <person name="Garbe J."/>
            <person name="Badalamenti J.P."/>
            <person name="Herman A."/>
            <person name="Mangelson H."/>
            <person name="Liachko I."/>
            <person name="Sullivan S."/>
            <person name="Sone E.D."/>
            <person name="Koren S."/>
            <person name="Silverstein K.A.T."/>
            <person name="Beckman K.B."/>
            <person name="Gohl D.M."/>
        </authorList>
    </citation>
    <scope>NUCLEOTIDE SEQUENCE</scope>
    <source>
        <strain evidence="1">Duluth1</strain>
        <tissue evidence="1">Whole animal</tissue>
    </source>
</reference>
<evidence type="ECO:0000313" key="1">
    <source>
        <dbReference type="EMBL" id="KAH3692765.1"/>
    </source>
</evidence>
<dbReference type="EMBL" id="JAIWYP010000019">
    <property type="protein sequence ID" value="KAH3692765.1"/>
    <property type="molecule type" value="Genomic_DNA"/>
</dbReference>
<dbReference type="AlphaFoldDB" id="A0A9D3Y6N5"/>
<evidence type="ECO:0000313" key="2">
    <source>
        <dbReference type="Proteomes" id="UP000828390"/>
    </source>
</evidence>